<keyword evidence="1" id="KW-0175">Coiled coil</keyword>
<protein>
    <recommendedName>
        <fullName evidence="4">Beta-N-acetylhexosaminidase</fullName>
    </recommendedName>
</protein>
<name>A0ABD2KXW4_9BILA</name>
<accession>A0ABD2KXW4</accession>
<sequence>MLMVEKKPSSFFEKVIVHFDLKGAAPKPHYVKELLPFIKKLGFTEILMEYEDMFPYSFGLSVLRRKTAFDEMTTKQLKESANAIGLNIIPLIQTFGHFEFALKHQEFSSLREDPNWMDTICPSNERSIWLIREMISQIRHLHHDEKSIHIGCDEAYHIGLDKACQLRLNTTLNGSIDRLKLEHISRVARMAKEEFGFEQVLVWYDMFEKIPAALLEEYKLGSLIVPVVWGYKTDVARPGYFPDGLFERFSQVFDNIYFAGAFKGADGISQQFVHIERYMQTLRSYQKLYHQNEKYLKDRLTGIILTGWQRYSHTTPLCELLPAGIPSLARQAIFVSQWMNKREERTDQFMQEFLNCSVRHSTSATKFVHKGFTFPFVFEFKFSDCQFPGVELYSEIEELNLLRWKAAIERHISNIETEKETQNELEKMEEEFRKLRKKIASLLGRFFYEDTVDEWLAQHGHLNRFNDDDLGLPRPNRL</sequence>
<dbReference type="AlphaFoldDB" id="A0ABD2KXW4"/>
<dbReference type="PANTHER" id="PTHR21040">
    <property type="entry name" value="BCDNA.GH04120"/>
    <property type="match status" value="1"/>
</dbReference>
<dbReference type="InterPro" id="IPR038901">
    <property type="entry name" value="HEXDC-like"/>
</dbReference>
<dbReference type="CDD" id="cd06565">
    <property type="entry name" value="GH20_GcnA-like"/>
    <property type="match status" value="1"/>
</dbReference>
<evidence type="ECO:0000313" key="3">
    <source>
        <dbReference type="Proteomes" id="UP001620626"/>
    </source>
</evidence>
<organism evidence="2 3">
    <name type="scientific">Heterodera trifolii</name>
    <dbReference type="NCBI Taxonomy" id="157864"/>
    <lineage>
        <taxon>Eukaryota</taxon>
        <taxon>Metazoa</taxon>
        <taxon>Ecdysozoa</taxon>
        <taxon>Nematoda</taxon>
        <taxon>Chromadorea</taxon>
        <taxon>Rhabditida</taxon>
        <taxon>Tylenchina</taxon>
        <taxon>Tylenchomorpha</taxon>
        <taxon>Tylenchoidea</taxon>
        <taxon>Heteroderidae</taxon>
        <taxon>Heteroderinae</taxon>
        <taxon>Heterodera</taxon>
    </lineage>
</organism>
<proteinExistence type="predicted"/>
<dbReference type="InterPro" id="IPR017853">
    <property type="entry name" value="GH"/>
</dbReference>
<dbReference type="Proteomes" id="UP001620626">
    <property type="component" value="Unassembled WGS sequence"/>
</dbReference>
<evidence type="ECO:0000256" key="1">
    <source>
        <dbReference type="SAM" id="Coils"/>
    </source>
</evidence>
<dbReference type="SUPFAM" id="SSF51445">
    <property type="entry name" value="(Trans)glycosidases"/>
    <property type="match status" value="1"/>
</dbReference>
<dbReference type="Gene3D" id="3.20.20.80">
    <property type="entry name" value="Glycosidases"/>
    <property type="match status" value="1"/>
</dbReference>
<evidence type="ECO:0000313" key="2">
    <source>
        <dbReference type="EMBL" id="KAL3107812.1"/>
    </source>
</evidence>
<gene>
    <name evidence="2" type="ORF">niasHT_017044</name>
</gene>
<dbReference type="EMBL" id="JBICBT010000605">
    <property type="protein sequence ID" value="KAL3107812.1"/>
    <property type="molecule type" value="Genomic_DNA"/>
</dbReference>
<comment type="caution">
    <text evidence="2">The sequence shown here is derived from an EMBL/GenBank/DDBJ whole genome shotgun (WGS) entry which is preliminary data.</text>
</comment>
<reference evidence="2 3" key="1">
    <citation type="submission" date="2024-10" db="EMBL/GenBank/DDBJ databases">
        <authorList>
            <person name="Kim D."/>
        </authorList>
    </citation>
    <scope>NUCLEOTIDE SEQUENCE [LARGE SCALE GENOMIC DNA]</scope>
    <source>
        <strain evidence="2">BH-2024</strain>
    </source>
</reference>
<keyword evidence="3" id="KW-1185">Reference proteome</keyword>
<feature type="coiled-coil region" evidence="1">
    <location>
        <begin position="408"/>
        <end position="445"/>
    </location>
</feature>
<dbReference type="PANTHER" id="PTHR21040:SF12">
    <property type="entry name" value="BETA-N-ACETYLHEXOSAMINIDASE"/>
    <property type="match status" value="1"/>
</dbReference>
<evidence type="ECO:0008006" key="4">
    <source>
        <dbReference type="Google" id="ProtNLM"/>
    </source>
</evidence>